<keyword evidence="2" id="KW-1185">Reference proteome</keyword>
<accession>A0ACC1HQU5</accession>
<gene>
    <name evidence="1" type="ORF">EV182_004729</name>
</gene>
<proteinExistence type="predicted"/>
<reference evidence="1" key="1">
    <citation type="submission" date="2022-06" db="EMBL/GenBank/DDBJ databases">
        <title>Phylogenomic reconstructions and comparative analyses of Kickxellomycotina fungi.</title>
        <authorList>
            <person name="Reynolds N.K."/>
            <person name="Stajich J.E."/>
            <person name="Barry K."/>
            <person name="Grigoriev I.V."/>
            <person name="Crous P."/>
            <person name="Smith M.E."/>
        </authorList>
    </citation>
    <scope>NUCLEOTIDE SEQUENCE</scope>
    <source>
        <strain evidence="1">RSA 2271</strain>
    </source>
</reference>
<comment type="caution">
    <text evidence="1">The sequence shown here is derived from an EMBL/GenBank/DDBJ whole genome shotgun (WGS) entry which is preliminary data.</text>
</comment>
<organism evidence="1 2">
    <name type="scientific">Spiromyces aspiralis</name>
    <dbReference type="NCBI Taxonomy" id="68401"/>
    <lineage>
        <taxon>Eukaryota</taxon>
        <taxon>Fungi</taxon>
        <taxon>Fungi incertae sedis</taxon>
        <taxon>Zoopagomycota</taxon>
        <taxon>Kickxellomycotina</taxon>
        <taxon>Kickxellomycetes</taxon>
        <taxon>Kickxellales</taxon>
        <taxon>Kickxellaceae</taxon>
        <taxon>Spiromyces</taxon>
    </lineage>
</organism>
<feature type="non-terminal residue" evidence="1">
    <location>
        <position position="57"/>
    </location>
</feature>
<sequence length="57" mass="6279">MSNIREWRREFAELGKLVLESLGDVLLQINNDKPSGHEASPSSPKKLTSPSEQSTLG</sequence>
<protein>
    <submittedName>
        <fullName evidence="1">Uncharacterized protein</fullName>
    </submittedName>
</protein>
<evidence type="ECO:0000313" key="1">
    <source>
        <dbReference type="EMBL" id="KAJ1678123.1"/>
    </source>
</evidence>
<dbReference type="EMBL" id="JAMZIH010001519">
    <property type="protein sequence ID" value="KAJ1678123.1"/>
    <property type="molecule type" value="Genomic_DNA"/>
</dbReference>
<name>A0ACC1HQU5_9FUNG</name>
<evidence type="ECO:0000313" key="2">
    <source>
        <dbReference type="Proteomes" id="UP001145114"/>
    </source>
</evidence>
<dbReference type="Proteomes" id="UP001145114">
    <property type="component" value="Unassembled WGS sequence"/>
</dbReference>